<evidence type="ECO:0000313" key="1">
    <source>
        <dbReference type="EMBL" id="CAI9972199.1"/>
    </source>
</evidence>
<organism evidence="1">
    <name type="scientific">Hexamita inflata</name>
    <dbReference type="NCBI Taxonomy" id="28002"/>
    <lineage>
        <taxon>Eukaryota</taxon>
        <taxon>Metamonada</taxon>
        <taxon>Diplomonadida</taxon>
        <taxon>Hexamitidae</taxon>
        <taxon>Hexamitinae</taxon>
        <taxon>Hexamita</taxon>
    </lineage>
</organism>
<keyword evidence="3" id="KW-1185">Reference proteome</keyword>
<dbReference type="Proteomes" id="UP001642409">
    <property type="component" value="Unassembled WGS sequence"/>
</dbReference>
<comment type="caution">
    <text evidence="1">The sequence shown here is derived from an EMBL/GenBank/DDBJ whole genome shotgun (WGS) entry which is preliminary data.</text>
</comment>
<sequence length="256" mass="29853">MYYLLLRRVTKYINKQDTKHKNYTLTWATCFQRCKQRQVGLLVLLTLIYNETHSVLSLNRSSLTPRSSRRRPSYTENVSTRQQCKHQLVYILSELSDANVIRSIQCKFHEKLIRQPARRYNLTHDDCETKILDELGYNCRCCLRRDCKFRPAAFIGNAENGLIHTQLEEAAAFCWVCFCLELVESGVLWSEKLSSITLVEPCVSTLKSWKQILNPDENTKLSDVVESHQIYYNVTIKQNGRFQHPAVNTHTDFSVP</sequence>
<dbReference type="AlphaFoldDB" id="A0AA86RHK0"/>
<evidence type="ECO:0000313" key="2">
    <source>
        <dbReference type="EMBL" id="CAL6038346.1"/>
    </source>
</evidence>
<dbReference type="EMBL" id="CATOUU010001104">
    <property type="protein sequence ID" value="CAI9972199.1"/>
    <property type="molecule type" value="Genomic_DNA"/>
</dbReference>
<proteinExistence type="predicted"/>
<dbReference type="EMBL" id="CAXDID020000139">
    <property type="protein sequence ID" value="CAL6038346.1"/>
    <property type="molecule type" value="Genomic_DNA"/>
</dbReference>
<protein>
    <submittedName>
        <fullName evidence="2">Hypothetical_protein</fullName>
    </submittedName>
</protein>
<reference evidence="1" key="1">
    <citation type="submission" date="2023-06" db="EMBL/GenBank/DDBJ databases">
        <authorList>
            <person name="Kurt Z."/>
        </authorList>
    </citation>
    <scope>NUCLEOTIDE SEQUENCE</scope>
</reference>
<reference evidence="2 3" key="2">
    <citation type="submission" date="2024-07" db="EMBL/GenBank/DDBJ databases">
        <authorList>
            <person name="Akdeniz Z."/>
        </authorList>
    </citation>
    <scope>NUCLEOTIDE SEQUENCE [LARGE SCALE GENOMIC DNA]</scope>
</reference>
<evidence type="ECO:0000313" key="3">
    <source>
        <dbReference type="Proteomes" id="UP001642409"/>
    </source>
</evidence>
<accession>A0AA86RHK0</accession>
<gene>
    <name evidence="2" type="ORF">HINF_LOCUS37323</name>
    <name evidence="1" type="ORF">HINF_LOCUS59844</name>
</gene>
<name>A0AA86RHK0_9EUKA</name>